<evidence type="ECO:0000313" key="1">
    <source>
        <dbReference type="EMBL" id="SIT94663.1"/>
    </source>
</evidence>
<dbReference type="STRING" id="1317125.SAMN05444128_3701"/>
<gene>
    <name evidence="1" type="ORF">SAMN05444128_3701</name>
</gene>
<name>A0A1R3XT67_9BACT</name>
<dbReference type="OrthoDB" id="8961589at2"/>
<reference evidence="2" key="1">
    <citation type="submission" date="2017-01" db="EMBL/GenBank/DDBJ databases">
        <authorList>
            <person name="Varghese N."/>
            <person name="Submissions S."/>
        </authorList>
    </citation>
    <scope>NUCLEOTIDE SEQUENCE [LARGE SCALE GENOMIC DNA]</scope>
    <source>
        <strain evidence="2">LP100</strain>
    </source>
</reference>
<sequence>MGLDVTVLLNVQQVAEVDTYSMHLQSFENSGTYLIHNLEYVKDRCTAFQGYCVGDEAMSFYVRSYTDYSEYRQSLAGLLSTTAEEVWDNPETYKDNEFYEQICFPDNEGTFDHIVSQRLYNAYVNNSLNALLELDKEDYILYIKFKDAFQLAAEGKGIVVYY</sequence>
<dbReference type="Proteomes" id="UP000187181">
    <property type="component" value="Unassembled WGS sequence"/>
</dbReference>
<keyword evidence="2" id="KW-1185">Reference proteome</keyword>
<evidence type="ECO:0000313" key="2">
    <source>
        <dbReference type="Proteomes" id="UP000187181"/>
    </source>
</evidence>
<dbReference type="EMBL" id="FTPP01000004">
    <property type="protein sequence ID" value="SIT94663.1"/>
    <property type="molecule type" value="Genomic_DNA"/>
</dbReference>
<proteinExistence type="predicted"/>
<dbReference type="RefSeq" id="WP_076671916.1">
    <property type="nucleotide sequence ID" value="NZ_FTPP01000004.1"/>
</dbReference>
<organism evidence="1 2">
    <name type="scientific">Pontibacter indicus</name>
    <dbReference type="NCBI Taxonomy" id="1317125"/>
    <lineage>
        <taxon>Bacteria</taxon>
        <taxon>Pseudomonadati</taxon>
        <taxon>Bacteroidota</taxon>
        <taxon>Cytophagia</taxon>
        <taxon>Cytophagales</taxon>
        <taxon>Hymenobacteraceae</taxon>
        <taxon>Pontibacter</taxon>
    </lineage>
</organism>
<protein>
    <submittedName>
        <fullName evidence="1">Uncharacterized protein</fullName>
    </submittedName>
</protein>
<dbReference type="AlphaFoldDB" id="A0A1R3XT67"/>
<accession>A0A1R3XT67</accession>